<evidence type="ECO:0000313" key="3">
    <source>
        <dbReference type="EMBL" id="KAH9421648.1"/>
    </source>
</evidence>
<evidence type="ECO:0000259" key="2">
    <source>
        <dbReference type="Pfam" id="PF24536"/>
    </source>
</evidence>
<reference evidence="3 4" key="2">
    <citation type="journal article" date="2022" name="Mol. Biol. Evol.">
        <title>Comparative Genomics Reveals Insights into the Divergent Evolution of Astigmatic Mites and Household Pest Adaptations.</title>
        <authorList>
            <person name="Xiong Q."/>
            <person name="Wan A.T."/>
            <person name="Liu X."/>
            <person name="Fung C.S."/>
            <person name="Xiao X."/>
            <person name="Malainual N."/>
            <person name="Hou J."/>
            <person name="Wang L."/>
            <person name="Wang M."/>
            <person name="Yang K.Y."/>
            <person name="Cui Y."/>
            <person name="Leung E.L."/>
            <person name="Nong W."/>
            <person name="Shin S.K."/>
            <person name="Au S.W."/>
            <person name="Jeong K.Y."/>
            <person name="Chew F.T."/>
            <person name="Hui J.H."/>
            <person name="Leung T.F."/>
            <person name="Tungtrongchitr A."/>
            <person name="Zhong N."/>
            <person name="Liu Z."/>
            <person name="Tsui S.K."/>
        </authorList>
    </citation>
    <scope>NUCLEOTIDE SEQUENCE [LARGE SCALE GENOMIC DNA]</scope>
    <source>
        <strain evidence="3">Derp</strain>
    </source>
</reference>
<dbReference type="PANTHER" id="PTHR14776">
    <property type="entry name" value="CADHERIN-LIKE AND PC-ESTERASE DOMAIN-CONTAINING PROTEIN 1"/>
    <property type="match status" value="1"/>
</dbReference>
<organism evidence="3 4">
    <name type="scientific">Dermatophagoides pteronyssinus</name>
    <name type="common">European house dust mite</name>
    <dbReference type="NCBI Taxonomy" id="6956"/>
    <lineage>
        <taxon>Eukaryota</taxon>
        <taxon>Metazoa</taxon>
        <taxon>Ecdysozoa</taxon>
        <taxon>Arthropoda</taxon>
        <taxon>Chelicerata</taxon>
        <taxon>Arachnida</taxon>
        <taxon>Acari</taxon>
        <taxon>Acariformes</taxon>
        <taxon>Sarcoptiformes</taxon>
        <taxon>Astigmata</taxon>
        <taxon>Psoroptidia</taxon>
        <taxon>Analgoidea</taxon>
        <taxon>Pyroglyphidae</taxon>
        <taxon>Dermatophagoidinae</taxon>
        <taxon>Dermatophagoides</taxon>
    </lineage>
</organism>
<dbReference type="EMBL" id="NJHN03000039">
    <property type="protein sequence ID" value="KAH9421648.1"/>
    <property type="molecule type" value="Genomic_DNA"/>
</dbReference>
<reference evidence="3 4" key="1">
    <citation type="journal article" date="2018" name="J. Allergy Clin. Immunol.">
        <title>High-quality assembly of Dermatophagoides pteronyssinus genome and transcriptome reveals a wide range of novel allergens.</title>
        <authorList>
            <person name="Liu X.Y."/>
            <person name="Yang K.Y."/>
            <person name="Wang M.Q."/>
            <person name="Kwok J.S."/>
            <person name="Zeng X."/>
            <person name="Yang Z."/>
            <person name="Xiao X.J."/>
            <person name="Lau C.P."/>
            <person name="Li Y."/>
            <person name="Huang Z.M."/>
            <person name="Ba J.G."/>
            <person name="Yim A.K."/>
            <person name="Ouyang C.Y."/>
            <person name="Ngai S.M."/>
            <person name="Chan T.F."/>
            <person name="Leung E.L."/>
            <person name="Liu L."/>
            <person name="Liu Z.G."/>
            <person name="Tsui S.K."/>
        </authorList>
    </citation>
    <scope>NUCLEOTIDE SEQUENCE [LARGE SCALE GENOMIC DNA]</scope>
    <source>
        <strain evidence="3">Derp</strain>
    </source>
</reference>
<comment type="caution">
    <text evidence="3">The sequence shown here is derived from an EMBL/GenBank/DDBJ whole genome shotgun (WGS) entry which is preliminary data.</text>
</comment>
<dbReference type="Pfam" id="PF24536">
    <property type="entry name" value="NXPE4_C"/>
    <property type="match status" value="1"/>
</dbReference>
<gene>
    <name evidence="3" type="primary">CPED1</name>
    <name evidence="3" type="ORF">DERP_009052</name>
</gene>
<dbReference type="InterPro" id="IPR057106">
    <property type="entry name" value="NXPE4_C"/>
</dbReference>
<protein>
    <submittedName>
        <fullName evidence="3">Cadherin-like and PC-esterase</fullName>
    </submittedName>
</protein>
<accession>A0ABQ8JGD1</accession>
<feature type="domain" description="NXPE C-terminal" evidence="2">
    <location>
        <begin position="364"/>
        <end position="497"/>
    </location>
</feature>
<dbReference type="PANTHER" id="PTHR14776:SF1">
    <property type="entry name" value="CADHERIN-LIKE AND PC-ESTERASE DOMAIN-CONTAINING PROTEIN 1"/>
    <property type="match status" value="1"/>
</dbReference>
<sequence length="624" mass="73714">MNHLTNFQSVYPPSMHQPSMTQNELSNIRNLFEQILLELDDNQQQQQSQTDTDDKQKHFVYQTERLHPIFEALLSPEFDDNQSSMPSLPLDDQQHYFDPNHDLTNLNWTTINDNRQNQDRNSIDCTKNPYNLSKLKYLNIIHPSGLEIQPKFQSLHRNYRLNQKLLYKNLFIELETKVEHCDTWIKLDDNNNHHHLNDQIQSGRLNFSIGIGLNSIKLILINRKLSDMDMVIAIYTIIIERQSIFDQQQQQPEQQQQQFEQQQQQLDNNNNNNKNQSLINKNYQICSMKQDCDLQIYPNESCGWQSIDEQQPNSTCLTIDDCFDHLKQSKQQIPCKNGAENGRWLLPCVDCQRLDRCIWSKLQWLPYRCQYPIPIESEYLRKCLSNKNILLIGDSTNRGIMHYIMERLNRTLTEADKIHDHKTYLLMELNTMINFVYYPKFWLSQDQRPSFVQVFHDSIKETIFDKKSNKKNIIIIGGVQWLSRQHLHLARQELRSFGFTNETDDRIRLFVKTLGSGFHQSVIGVHYMSLNEQKKLAQQNQLLIDEAKRLNFEIIDTFNKTIALYKDFYPGKCACHFHQIIKEKITDGTTTTTKIRYHVKGRLNQLYSEILLSRICDTTTSTES</sequence>
<dbReference type="Proteomes" id="UP000887458">
    <property type="component" value="Unassembled WGS sequence"/>
</dbReference>
<keyword evidence="4" id="KW-1185">Reference proteome</keyword>
<name>A0ABQ8JGD1_DERPT</name>
<feature type="region of interest" description="Disordered" evidence="1">
    <location>
        <begin position="249"/>
        <end position="273"/>
    </location>
</feature>
<evidence type="ECO:0000313" key="4">
    <source>
        <dbReference type="Proteomes" id="UP000887458"/>
    </source>
</evidence>
<proteinExistence type="predicted"/>
<feature type="region of interest" description="Disordered" evidence="1">
    <location>
        <begin position="1"/>
        <end position="21"/>
    </location>
</feature>
<evidence type="ECO:0000256" key="1">
    <source>
        <dbReference type="SAM" id="MobiDB-lite"/>
    </source>
</evidence>